<evidence type="ECO:0000256" key="2">
    <source>
        <dbReference type="ARBA" id="ARBA00022741"/>
    </source>
</evidence>
<dbReference type="InterPro" id="IPR016140">
    <property type="entry name" value="Bifunc_inhib/LTP/seed_store"/>
</dbReference>
<keyword evidence="3" id="KW-0067">ATP-binding</keyword>
<protein>
    <submittedName>
        <fullName evidence="6">Non-specific lipid-transfer protein</fullName>
    </submittedName>
</protein>
<dbReference type="CDD" id="cd01959">
    <property type="entry name" value="nsLTP2"/>
    <property type="match status" value="1"/>
</dbReference>
<dbReference type="PANTHER" id="PTHR33214:SF69">
    <property type="entry name" value="BIFUNCTIONAL INHIBITOR_LIPID-TRANSFER PROTEIN_SEED STORAGE 2S ALBUMIN SUPERFAMILY PROTEIN"/>
    <property type="match status" value="1"/>
</dbReference>
<dbReference type="Proteomes" id="UP000554482">
    <property type="component" value="Unassembled WGS sequence"/>
</dbReference>
<accession>A0A7J6V4P3</accession>
<dbReference type="SUPFAM" id="SSF47699">
    <property type="entry name" value="Bifunctional inhibitor/lipid-transfer protein/seed storage 2S albumin"/>
    <property type="match status" value="1"/>
</dbReference>
<dbReference type="InterPro" id="IPR036312">
    <property type="entry name" value="Bifun_inhib/LTP/seed_sf"/>
</dbReference>
<sequence>MLWSQQFNLIDIIVPIALNIFAHASYSSPGQFNTRTLPGDWLALSFKRDDGIDMLKEEQALQRFSETSEKAKINFSASTYTMAAALMQEVLASFDTNHWPINNGEPPSIKAQAPFFALHILSSYLLSLCDGDEDEATCSAIELSPCLGAITSGTPPSPACCSGLHSQISCFCEYIKNPSFKPYVSSPNARKVASACSIAWPSC</sequence>
<name>A0A7J6V4P3_THATH</name>
<dbReference type="Pfam" id="PF00234">
    <property type="entry name" value="Tryp_alpha_amyl"/>
    <property type="match status" value="1"/>
</dbReference>
<dbReference type="AlphaFoldDB" id="A0A7J6V4P3"/>
<dbReference type="Gene3D" id="1.10.110.10">
    <property type="entry name" value="Plant lipid-transfer and hydrophobic proteins"/>
    <property type="match status" value="1"/>
</dbReference>
<evidence type="ECO:0000256" key="3">
    <source>
        <dbReference type="ARBA" id="ARBA00022840"/>
    </source>
</evidence>
<dbReference type="InterPro" id="IPR033872">
    <property type="entry name" value="nsLTP2"/>
</dbReference>
<evidence type="ECO:0000313" key="7">
    <source>
        <dbReference type="Proteomes" id="UP000554482"/>
    </source>
</evidence>
<evidence type="ECO:0000259" key="5">
    <source>
        <dbReference type="SMART" id="SM00499"/>
    </source>
</evidence>
<organism evidence="6 7">
    <name type="scientific">Thalictrum thalictroides</name>
    <name type="common">Rue-anemone</name>
    <name type="synonym">Anemone thalictroides</name>
    <dbReference type="NCBI Taxonomy" id="46969"/>
    <lineage>
        <taxon>Eukaryota</taxon>
        <taxon>Viridiplantae</taxon>
        <taxon>Streptophyta</taxon>
        <taxon>Embryophyta</taxon>
        <taxon>Tracheophyta</taxon>
        <taxon>Spermatophyta</taxon>
        <taxon>Magnoliopsida</taxon>
        <taxon>Ranunculales</taxon>
        <taxon>Ranunculaceae</taxon>
        <taxon>Thalictroideae</taxon>
        <taxon>Thalictrum</taxon>
    </lineage>
</organism>
<dbReference type="InterPro" id="IPR013126">
    <property type="entry name" value="Hsp_70_fam"/>
</dbReference>
<dbReference type="Gene3D" id="3.90.640.10">
    <property type="entry name" value="Actin, Chain A, domain 4"/>
    <property type="match status" value="1"/>
</dbReference>
<dbReference type="SMART" id="SM00499">
    <property type="entry name" value="AAI"/>
    <property type="match status" value="1"/>
</dbReference>
<dbReference type="GO" id="GO:0005524">
    <property type="term" value="F:ATP binding"/>
    <property type="evidence" value="ECO:0007669"/>
    <property type="project" value="UniProtKB-KW"/>
</dbReference>
<evidence type="ECO:0000313" key="6">
    <source>
        <dbReference type="EMBL" id="KAF5179701.1"/>
    </source>
</evidence>
<keyword evidence="4" id="KW-0446">Lipid-binding</keyword>
<keyword evidence="7" id="KW-1185">Reference proteome</keyword>
<dbReference type="Pfam" id="PF00012">
    <property type="entry name" value="HSP70"/>
    <property type="match status" value="1"/>
</dbReference>
<evidence type="ECO:0000256" key="1">
    <source>
        <dbReference type="ARBA" id="ARBA00022448"/>
    </source>
</evidence>
<dbReference type="GO" id="GO:0006869">
    <property type="term" value="P:lipid transport"/>
    <property type="evidence" value="ECO:0007669"/>
    <property type="project" value="InterPro"/>
</dbReference>
<proteinExistence type="predicted"/>
<dbReference type="OrthoDB" id="665742at2759"/>
<dbReference type="EMBL" id="JABWDY010038458">
    <property type="protein sequence ID" value="KAF5179701.1"/>
    <property type="molecule type" value="Genomic_DNA"/>
</dbReference>
<reference evidence="6 7" key="1">
    <citation type="submission" date="2020-06" db="EMBL/GenBank/DDBJ databases">
        <title>Transcriptomic and genomic resources for Thalictrum thalictroides and T. hernandezii: Facilitating candidate gene discovery in an emerging model plant lineage.</title>
        <authorList>
            <person name="Arias T."/>
            <person name="Riano-Pachon D.M."/>
            <person name="Di Stilio V.S."/>
        </authorList>
    </citation>
    <scope>NUCLEOTIDE SEQUENCE [LARGE SCALE GENOMIC DNA]</scope>
    <source>
        <strain evidence="7">cv. WT478/WT964</strain>
        <tissue evidence="6">Leaves</tissue>
    </source>
</reference>
<evidence type="ECO:0000256" key="4">
    <source>
        <dbReference type="ARBA" id="ARBA00023121"/>
    </source>
</evidence>
<dbReference type="PANTHER" id="PTHR33214">
    <property type="entry name" value="BIFUNCTIONAL INHIBITOR/LIPID-TRANSFER PROTEIN/SEED STORAGE 2S ALBUMIN SUPERFAMILY PROTEIN"/>
    <property type="match status" value="1"/>
</dbReference>
<keyword evidence="2" id="KW-0547">Nucleotide-binding</keyword>
<dbReference type="GO" id="GO:0140662">
    <property type="term" value="F:ATP-dependent protein folding chaperone"/>
    <property type="evidence" value="ECO:0007669"/>
    <property type="project" value="InterPro"/>
</dbReference>
<keyword evidence="1" id="KW-0813">Transport</keyword>
<dbReference type="GO" id="GO:0008289">
    <property type="term" value="F:lipid binding"/>
    <property type="evidence" value="ECO:0007669"/>
    <property type="project" value="UniProtKB-KW"/>
</dbReference>
<feature type="domain" description="Bifunctional inhibitor/plant lipid transfer protein/seed storage helical" evidence="5">
    <location>
        <begin position="138"/>
        <end position="203"/>
    </location>
</feature>
<gene>
    <name evidence="6" type="ORF">FRX31_030714</name>
</gene>
<comment type="caution">
    <text evidence="6">The sequence shown here is derived from an EMBL/GenBank/DDBJ whole genome shotgun (WGS) entry which is preliminary data.</text>
</comment>